<dbReference type="EMBL" id="UYYF01000135">
    <property type="protein sequence ID" value="VDM96510.1"/>
    <property type="molecule type" value="Genomic_DNA"/>
</dbReference>
<dbReference type="PROSITE" id="PS51041">
    <property type="entry name" value="EMI"/>
    <property type="match status" value="1"/>
</dbReference>
<evidence type="ECO:0000259" key="4">
    <source>
        <dbReference type="PROSITE" id="PS51041"/>
    </source>
</evidence>
<sequence length="226" mass="25973">MKSEELELQRHEQTVILHTTKPCWDVSQGFRCKVKTNGTKLSYKAIPKKKTIVIYKCCPGYFETPLETCENGYYGNNCSLHCNCTETEICNKVVGCCGSSNKQCSDLQSAAMKEFVENRNWMFPILLSSLLAVVLLSFGTFFYRRKYKKEKDPELPTLTYYPHVKELFTPNEVETREFNNPMYPGANERLSIKEIPDEPVLDAKRVELRNSTSTLSTSYLLNIDTD</sequence>
<keyword evidence="1" id="KW-0732">Signal</keyword>
<evidence type="ECO:0000313" key="7">
    <source>
        <dbReference type="WBParaSite" id="TCLT_0000120401-mRNA-1"/>
    </source>
</evidence>
<dbReference type="Proteomes" id="UP000276776">
    <property type="component" value="Unassembled WGS sequence"/>
</dbReference>
<evidence type="ECO:0000313" key="6">
    <source>
        <dbReference type="Proteomes" id="UP000276776"/>
    </source>
</evidence>
<reference evidence="5 6" key="2">
    <citation type="submission" date="2018-11" db="EMBL/GenBank/DDBJ databases">
        <authorList>
            <consortium name="Pathogen Informatics"/>
        </authorList>
    </citation>
    <scope>NUCLEOTIDE SEQUENCE [LARGE SCALE GENOMIC DNA]</scope>
</reference>
<evidence type="ECO:0000256" key="1">
    <source>
        <dbReference type="ARBA" id="ARBA00022729"/>
    </source>
</evidence>
<dbReference type="AlphaFoldDB" id="A0A158RAY7"/>
<evidence type="ECO:0000256" key="2">
    <source>
        <dbReference type="ARBA" id="ARBA00023157"/>
    </source>
</evidence>
<feature type="transmembrane region" description="Helical" evidence="3">
    <location>
        <begin position="121"/>
        <end position="143"/>
    </location>
</feature>
<keyword evidence="3" id="KW-0472">Membrane</keyword>
<dbReference type="OrthoDB" id="6053916at2759"/>
<keyword evidence="3" id="KW-1133">Transmembrane helix</keyword>
<name>A0A158RAY7_THECL</name>
<feature type="domain" description="EMI" evidence="4">
    <location>
        <begin position="1"/>
        <end position="71"/>
    </location>
</feature>
<protein>
    <submittedName>
        <fullName evidence="7">EMI domain-containing protein</fullName>
    </submittedName>
</protein>
<keyword evidence="6" id="KW-1185">Reference proteome</keyword>
<evidence type="ECO:0000313" key="5">
    <source>
        <dbReference type="EMBL" id="VDM96510.1"/>
    </source>
</evidence>
<evidence type="ECO:0000256" key="3">
    <source>
        <dbReference type="SAM" id="Phobius"/>
    </source>
</evidence>
<keyword evidence="2" id="KW-1015">Disulfide bond</keyword>
<dbReference type="InterPro" id="IPR011489">
    <property type="entry name" value="EMI_domain"/>
</dbReference>
<accession>A0A158RAY7</accession>
<dbReference type="STRING" id="103827.A0A158RAY7"/>
<dbReference type="OMA" id="REFNNPM"/>
<organism evidence="7">
    <name type="scientific">Thelazia callipaeda</name>
    <name type="common">Oriental eyeworm</name>
    <name type="synonym">Parasitic nematode</name>
    <dbReference type="NCBI Taxonomy" id="103827"/>
    <lineage>
        <taxon>Eukaryota</taxon>
        <taxon>Metazoa</taxon>
        <taxon>Ecdysozoa</taxon>
        <taxon>Nematoda</taxon>
        <taxon>Chromadorea</taxon>
        <taxon>Rhabditida</taxon>
        <taxon>Spirurina</taxon>
        <taxon>Spiruromorpha</taxon>
        <taxon>Thelazioidea</taxon>
        <taxon>Thelaziidae</taxon>
        <taxon>Thelazia</taxon>
    </lineage>
</organism>
<dbReference type="WBParaSite" id="TCLT_0000120401-mRNA-1">
    <property type="protein sequence ID" value="TCLT_0000120401-mRNA-1"/>
    <property type="gene ID" value="TCLT_0000120401"/>
</dbReference>
<dbReference type="Gene3D" id="2.170.300.10">
    <property type="entry name" value="Tie2 ligand-binding domain superfamily"/>
    <property type="match status" value="1"/>
</dbReference>
<reference evidence="7" key="1">
    <citation type="submission" date="2016-04" db="UniProtKB">
        <authorList>
            <consortium name="WormBaseParasite"/>
        </authorList>
    </citation>
    <scope>IDENTIFICATION</scope>
</reference>
<proteinExistence type="predicted"/>
<keyword evidence="3" id="KW-0812">Transmembrane</keyword>
<gene>
    <name evidence="5" type="ORF">TCLT_LOCUS1205</name>
</gene>